<evidence type="ECO:0000313" key="2">
    <source>
        <dbReference type="Proteomes" id="UP000789920"/>
    </source>
</evidence>
<evidence type="ECO:0000313" key="1">
    <source>
        <dbReference type="EMBL" id="CAG8811007.1"/>
    </source>
</evidence>
<feature type="non-terminal residue" evidence="1">
    <location>
        <position position="58"/>
    </location>
</feature>
<keyword evidence="2" id="KW-1185">Reference proteome</keyword>
<sequence length="58" mass="6544">NKVKQRLQNSPSAKQHDTRVIKCTTSYTDYGDNDSKHGTKNDKILTGDFPITGMQTIF</sequence>
<gene>
    <name evidence="1" type="ORF">RPERSI_LOCUS23209</name>
</gene>
<dbReference type="Proteomes" id="UP000789920">
    <property type="component" value="Unassembled WGS sequence"/>
</dbReference>
<dbReference type="EMBL" id="CAJVQC010071903">
    <property type="protein sequence ID" value="CAG8811007.1"/>
    <property type="molecule type" value="Genomic_DNA"/>
</dbReference>
<protein>
    <submittedName>
        <fullName evidence="1">31898_t:CDS:1</fullName>
    </submittedName>
</protein>
<proteinExistence type="predicted"/>
<name>A0ACA9RVA9_9GLOM</name>
<reference evidence="1" key="1">
    <citation type="submission" date="2021-06" db="EMBL/GenBank/DDBJ databases">
        <authorList>
            <person name="Kallberg Y."/>
            <person name="Tangrot J."/>
            <person name="Rosling A."/>
        </authorList>
    </citation>
    <scope>NUCLEOTIDE SEQUENCE</scope>
    <source>
        <strain evidence="1">MA461A</strain>
    </source>
</reference>
<accession>A0ACA9RVA9</accession>
<comment type="caution">
    <text evidence="1">The sequence shown here is derived from an EMBL/GenBank/DDBJ whole genome shotgun (WGS) entry which is preliminary data.</text>
</comment>
<organism evidence="1 2">
    <name type="scientific">Racocetra persica</name>
    <dbReference type="NCBI Taxonomy" id="160502"/>
    <lineage>
        <taxon>Eukaryota</taxon>
        <taxon>Fungi</taxon>
        <taxon>Fungi incertae sedis</taxon>
        <taxon>Mucoromycota</taxon>
        <taxon>Glomeromycotina</taxon>
        <taxon>Glomeromycetes</taxon>
        <taxon>Diversisporales</taxon>
        <taxon>Gigasporaceae</taxon>
        <taxon>Racocetra</taxon>
    </lineage>
</organism>
<feature type="non-terminal residue" evidence="1">
    <location>
        <position position="1"/>
    </location>
</feature>